<accession>A0A8F3IQD8</accession>
<evidence type="ECO:0000313" key="3">
    <source>
        <dbReference type="Proteomes" id="UP000693692"/>
    </source>
</evidence>
<dbReference type="GeneID" id="80019046"/>
<name>A0A8F3IQD8_9CAUD</name>
<evidence type="ECO:0000313" key="2">
    <source>
        <dbReference type="EMBL" id="QWY84640.1"/>
    </source>
</evidence>
<keyword evidence="3" id="KW-1185">Reference proteome</keyword>
<evidence type="ECO:0000256" key="1">
    <source>
        <dbReference type="SAM" id="MobiDB-lite"/>
    </source>
</evidence>
<dbReference type="EMBL" id="MZ150789">
    <property type="protein sequence ID" value="QWY84640.1"/>
    <property type="molecule type" value="Genomic_DNA"/>
</dbReference>
<reference evidence="2" key="1">
    <citation type="submission" date="2021-05" db="EMBL/GenBank/DDBJ databases">
        <authorList>
            <person name="Brink J."/>
            <person name="Busse A.L."/>
            <person name="Crowley H.J."/>
            <person name="Hall C.J."/>
            <person name="Hetherington P."/>
            <person name="Hovde T.M."/>
            <person name="Johnson J.A."/>
            <person name="Karch K.E."/>
            <person name="Krueger C.J."/>
            <person name="Lundberg T.J."/>
            <person name="Madla Sanchez I."/>
            <person name="Mathiesen C."/>
            <person name="Moore L.J."/>
            <person name="Nordberg R.J."/>
            <person name="Petersen I.M."/>
            <person name="Piton K.L."/>
            <person name="Rozycki S.T."/>
            <person name="Rutten E."/>
            <person name="Samuelson I.O."/>
            <person name="Sarkilahti S.K."/>
            <person name="Schubert K.A."/>
            <person name="Stamness T.F."/>
            <person name="Tinman A.J."/>
            <person name="Tutterrow P.B."/>
            <person name="Wanzek N.C."/>
            <person name="Wheeler C.D."/>
            <person name="Spring A.M."/>
            <person name="Klyczek K."/>
            <person name="Garlena R.A."/>
            <person name="Russell D.A."/>
            <person name="Pope W.H."/>
            <person name="Jacobs-Sera D."/>
            <person name="Hatfull G.F."/>
        </authorList>
    </citation>
    <scope>NUCLEOTIDE SEQUENCE</scope>
</reference>
<sequence length="138" mass="15400">MADVQVRSAFVDKVLVGTDGAWGLKTSETHSRKNDAGGYDTTGRTFRTIRGKNIDWTQFQEKDRISFFGREETVEREHEGKKYYDLLVWVDGVTVLRNTGQSRPAPTTEPWQKPGATTQTDAWTTPAGGDGFGNPTPF</sequence>
<protein>
    <submittedName>
        <fullName evidence="2">SsDNA binding protein</fullName>
    </submittedName>
</protein>
<proteinExistence type="predicted"/>
<dbReference type="RefSeq" id="YP_010754457.1">
    <property type="nucleotide sequence ID" value="NC_073460.1"/>
</dbReference>
<dbReference type="KEGG" id="vg:80019046"/>
<gene>
    <name evidence="2" type="primary">60</name>
    <name evidence="2" type="ORF">SEA_FOOTLOOSE_60</name>
</gene>
<dbReference type="Proteomes" id="UP000693692">
    <property type="component" value="Segment"/>
</dbReference>
<feature type="region of interest" description="Disordered" evidence="1">
    <location>
        <begin position="98"/>
        <end position="138"/>
    </location>
</feature>
<organism evidence="2 3">
    <name type="scientific">Microbacterium phage Footloose</name>
    <dbReference type="NCBI Taxonomy" id="2836048"/>
    <lineage>
        <taxon>Viruses</taxon>
        <taxon>Duplodnaviria</taxon>
        <taxon>Heunggongvirae</taxon>
        <taxon>Uroviricota</taxon>
        <taxon>Caudoviricetes</taxon>
        <taxon>Footloosevirus</taxon>
        <taxon>Footloosevirus footloose</taxon>
    </lineage>
</organism>